<dbReference type="GO" id="GO:0042302">
    <property type="term" value="F:structural constituent of cuticle"/>
    <property type="evidence" value="ECO:0007669"/>
    <property type="project" value="UniProtKB-UniRule"/>
</dbReference>
<dbReference type="PANTHER" id="PTHR12236">
    <property type="entry name" value="STRUCTURAL CONTITUENT OF CUTICLE"/>
    <property type="match status" value="1"/>
</dbReference>
<reference evidence="5 6" key="1">
    <citation type="submission" date="2024-05" db="EMBL/GenBank/DDBJ databases">
        <authorList>
            <person name="Wallberg A."/>
        </authorList>
    </citation>
    <scope>NUCLEOTIDE SEQUENCE [LARGE SCALE GENOMIC DNA]</scope>
</reference>
<evidence type="ECO:0000256" key="1">
    <source>
        <dbReference type="ARBA" id="ARBA00022460"/>
    </source>
</evidence>
<dbReference type="PROSITE" id="PS51155">
    <property type="entry name" value="CHIT_BIND_RR_2"/>
    <property type="match status" value="1"/>
</dbReference>
<dbReference type="AlphaFoldDB" id="A0AAV2QV73"/>
<protein>
    <recommendedName>
        <fullName evidence="7">Cuticle protein</fullName>
    </recommendedName>
</protein>
<dbReference type="PANTHER" id="PTHR12236:SF79">
    <property type="entry name" value="CUTICULAR PROTEIN 50CB-RELATED"/>
    <property type="match status" value="1"/>
</dbReference>
<feature type="chain" id="PRO_5043506190" description="Cuticle protein" evidence="4">
    <location>
        <begin position="18"/>
        <end position="152"/>
    </location>
</feature>
<organism evidence="5 6">
    <name type="scientific">Meganyctiphanes norvegica</name>
    <name type="common">Northern krill</name>
    <name type="synonym">Thysanopoda norvegica</name>
    <dbReference type="NCBI Taxonomy" id="48144"/>
    <lineage>
        <taxon>Eukaryota</taxon>
        <taxon>Metazoa</taxon>
        <taxon>Ecdysozoa</taxon>
        <taxon>Arthropoda</taxon>
        <taxon>Crustacea</taxon>
        <taxon>Multicrustacea</taxon>
        <taxon>Malacostraca</taxon>
        <taxon>Eumalacostraca</taxon>
        <taxon>Eucarida</taxon>
        <taxon>Euphausiacea</taxon>
        <taxon>Euphausiidae</taxon>
        <taxon>Meganyctiphanes</taxon>
    </lineage>
</organism>
<accession>A0AAV2QV73</accession>
<proteinExistence type="predicted"/>
<dbReference type="Proteomes" id="UP001497623">
    <property type="component" value="Unassembled WGS sequence"/>
</dbReference>
<evidence type="ECO:0000256" key="3">
    <source>
        <dbReference type="SAM" id="MobiDB-lite"/>
    </source>
</evidence>
<dbReference type="InterPro" id="IPR000618">
    <property type="entry name" value="Insect_cuticle"/>
</dbReference>
<dbReference type="InterPro" id="IPR051217">
    <property type="entry name" value="Insect_Cuticle_Struc_Prot"/>
</dbReference>
<evidence type="ECO:0000256" key="4">
    <source>
        <dbReference type="SAM" id="SignalP"/>
    </source>
</evidence>
<evidence type="ECO:0000313" key="6">
    <source>
        <dbReference type="Proteomes" id="UP001497623"/>
    </source>
</evidence>
<dbReference type="EMBL" id="CAXKWB010010597">
    <property type="protein sequence ID" value="CAL4098577.1"/>
    <property type="molecule type" value="Genomic_DNA"/>
</dbReference>
<evidence type="ECO:0008006" key="7">
    <source>
        <dbReference type="Google" id="ProtNLM"/>
    </source>
</evidence>
<keyword evidence="1 2" id="KW-0193">Cuticle</keyword>
<feature type="signal peptide" evidence="4">
    <location>
        <begin position="1"/>
        <end position="17"/>
    </location>
</feature>
<gene>
    <name evidence="5" type="ORF">MNOR_LOCUS16263</name>
</gene>
<evidence type="ECO:0000256" key="2">
    <source>
        <dbReference type="PROSITE-ProRule" id="PRU00497"/>
    </source>
</evidence>
<feature type="compositionally biased region" description="Low complexity" evidence="3">
    <location>
        <begin position="40"/>
        <end position="55"/>
    </location>
</feature>
<feature type="region of interest" description="Disordered" evidence="3">
    <location>
        <begin position="26"/>
        <end position="62"/>
    </location>
</feature>
<keyword evidence="6" id="KW-1185">Reference proteome</keyword>
<evidence type="ECO:0000313" key="5">
    <source>
        <dbReference type="EMBL" id="CAL4098577.1"/>
    </source>
</evidence>
<dbReference type="GO" id="GO:0031012">
    <property type="term" value="C:extracellular matrix"/>
    <property type="evidence" value="ECO:0007669"/>
    <property type="project" value="TreeGrafter"/>
</dbReference>
<dbReference type="Pfam" id="PF00379">
    <property type="entry name" value="Chitin_bind_4"/>
    <property type="match status" value="1"/>
</dbReference>
<keyword evidence="4" id="KW-0732">Signal</keyword>
<comment type="caution">
    <text evidence="5">The sequence shown here is derived from an EMBL/GenBank/DDBJ whole genome shotgun (WGS) entry which is preliminary data.</text>
</comment>
<dbReference type="GO" id="GO:0005615">
    <property type="term" value="C:extracellular space"/>
    <property type="evidence" value="ECO:0007669"/>
    <property type="project" value="TreeGrafter"/>
</dbReference>
<name>A0AAV2QV73_MEGNR</name>
<sequence length="152" mass="16877">MALKICVFLFLVAAVAAKVSSHVSHGSHHAPSYHAPSPSYHNPAPSYHAPAPSYHKPTYENKPQPYEFGYGVVDDYTGNDFGHQESSDGDGSVYGQYHVQLPDGRKQIVKYTVDHYNGYQAEVSYEGYAQYPEHTSQYDPAPSYHAPAPSYH</sequence>